<name>A0A395XML2_9FIRM</name>
<organism evidence="2 3">
    <name type="scientific">Dorea formicigenerans</name>
    <dbReference type="NCBI Taxonomy" id="39486"/>
    <lineage>
        <taxon>Bacteria</taxon>
        <taxon>Bacillati</taxon>
        <taxon>Bacillota</taxon>
        <taxon>Clostridia</taxon>
        <taxon>Lachnospirales</taxon>
        <taxon>Lachnospiraceae</taxon>
        <taxon>Dorea</taxon>
    </lineage>
</organism>
<dbReference type="Pfam" id="PF14567">
    <property type="entry name" value="SUKH_5"/>
    <property type="match status" value="1"/>
</dbReference>
<dbReference type="InterPro" id="IPR018958">
    <property type="entry name" value="Knr4/Smi1-like_dom"/>
</dbReference>
<comment type="caution">
    <text evidence="2">The sequence shown here is derived from an EMBL/GenBank/DDBJ whole genome shotgun (WGS) entry which is preliminary data.</text>
</comment>
<dbReference type="Gene3D" id="3.40.1580.10">
    <property type="entry name" value="SMI1/KNR4-like"/>
    <property type="match status" value="1"/>
</dbReference>
<feature type="domain" description="Knr4/Smi1-like" evidence="1">
    <location>
        <begin position="49"/>
        <end position="157"/>
    </location>
</feature>
<dbReference type="EMBL" id="QSAJ01000024">
    <property type="protein sequence ID" value="RGW52321.1"/>
    <property type="molecule type" value="Genomic_DNA"/>
</dbReference>
<dbReference type="SUPFAM" id="SSF160631">
    <property type="entry name" value="SMI1/KNR4-like"/>
    <property type="match status" value="1"/>
</dbReference>
<dbReference type="InterPro" id="IPR037883">
    <property type="entry name" value="Knr4/Smi1-like_sf"/>
</dbReference>
<protein>
    <submittedName>
        <fullName evidence="2">SMI1/KNR4 family protein</fullName>
    </submittedName>
</protein>
<evidence type="ECO:0000259" key="1">
    <source>
        <dbReference type="SMART" id="SM00860"/>
    </source>
</evidence>
<evidence type="ECO:0000313" key="2">
    <source>
        <dbReference type="EMBL" id="RGW52321.1"/>
    </source>
</evidence>
<reference evidence="2 3" key="1">
    <citation type="submission" date="2018-08" db="EMBL/GenBank/DDBJ databases">
        <title>A genome reference for cultivated species of the human gut microbiota.</title>
        <authorList>
            <person name="Zou Y."/>
            <person name="Xue W."/>
            <person name="Luo G."/>
        </authorList>
    </citation>
    <scope>NUCLEOTIDE SEQUENCE [LARGE SCALE GENOMIC DNA]</scope>
    <source>
        <strain evidence="2 3">AF12-11</strain>
    </source>
</reference>
<dbReference type="Proteomes" id="UP000266376">
    <property type="component" value="Unassembled WGS sequence"/>
</dbReference>
<dbReference type="SMART" id="SM00860">
    <property type="entry name" value="SMI1_KNR4"/>
    <property type="match status" value="1"/>
</dbReference>
<accession>A0A395XML2</accession>
<proteinExistence type="predicted"/>
<gene>
    <name evidence="2" type="ORF">DWV67_10460</name>
</gene>
<evidence type="ECO:0000313" key="3">
    <source>
        <dbReference type="Proteomes" id="UP000266376"/>
    </source>
</evidence>
<dbReference type="AlphaFoldDB" id="A0A395XML2"/>
<sequence length="166" mass="19542">MEVVIIMGLFDKFKKKEDVQQIKTDEQRELENIVQQNHAIFDNAFLGKRATDKEIVQAEQQLGVKIPAPFVWFLKEFGSGGYWFDFIGYTKNGKAQFVEETLNQRENGLPENFLVIEDCDEFYHCLDTSNGKITSWSQYDNDGVIYRFDNFYDFFRDNLENAIENF</sequence>